<evidence type="ECO:0000256" key="4">
    <source>
        <dbReference type="ARBA" id="ARBA00012448"/>
    </source>
</evidence>
<dbReference type="PANTHER" id="PTHR30627">
    <property type="entry name" value="PEPTIDOGLYCAN D,D-TRANSPEPTIDASE"/>
    <property type="match status" value="1"/>
</dbReference>
<keyword evidence="5 7" id="KW-0472">Membrane</keyword>
<dbReference type="RefSeq" id="WP_095822383.1">
    <property type="nucleotide sequence ID" value="NZ_NSGH01000014.1"/>
</dbReference>
<dbReference type="Gene3D" id="3.40.710.10">
    <property type="entry name" value="DD-peptidase/beta-lactamase superfamily"/>
    <property type="match status" value="1"/>
</dbReference>
<sequence length="713" mass="79047">MKHRNTSRGASLLLIIFSIAFLLIAGRFLYIQTTGSVQGVDLEKWAEKKRTSSYTLPSERGEIYGKNGMVLAYDRPTYRLQAIVDPSYSENLPEPKHVTSPEEVGEVVSGYLNLEKEEVVKRIKEAKKSGKFQVEFGSKGRDIAKDDKEVIEEALKEKSVSGVTFAEETERYYPNGTFASHVLGFAKSTDEGVEGVTGVEKSMEKYLEGEDGKISYKRDKYGTELLNPEEVLHPPEDGEDVYLTIDQKIQTFLEDALTEVEEEYEPNKIMAGVMDPDTGEILAMGNRPAYDPNDRSNVENWYNDMIAYPFEVGSTMKMFTWAAAMEAGVYDGSEKFKSGAYSVDGSTISDHNRTGWGPISYDEGLIRSSNVAAAKLGYEKLGPDRFEKYISKFNLNAKTGIDLPGEKTGTILNDRPIETVTTAYGQGSTMTPMQLLTAATAIANDGKMMKPYVFDSIREANSSDKITENEPSVLGKPLSEETAQKMRKLLRKVVSDEKGTGKPFALEDFKVAGKTGTANISEGGYLSGRNNYTFSFLGMAPADDPELVMYVAVRQPQLENSEVGSDAVSHVFKTVMQNSLHYLNISPEQKEKSKVKMMDIPDLQGVSVEKAKTALSGFKEVTVIGEGTRVEAVLPESEKDVVSSEHIFVITGQPEMPDMEGWSQREAQRLTDYFDIPLEMKGNGYIKEQSIEEGSDLTKVKQVEVQLEPPEEG</sequence>
<evidence type="ECO:0000313" key="10">
    <source>
        <dbReference type="Proteomes" id="UP000217561"/>
    </source>
</evidence>
<dbReference type="Gene3D" id="2.20.70.70">
    <property type="match status" value="1"/>
</dbReference>
<dbReference type="InterPro" id="IPR005311">
    <property type="entry name" value="PBP_dimer"/>
</dbReference>
<dbReference type="Gene3D" id="3.90.1310.10">
    <property type="entry name" value="Penicillin-binding protein 2a (Domain 2)"/>
    <property type="match status" value="1"/>
</dbReference>
<evidence type="ECO:0000256" key="6">
    <source>
        <dbReference type="ARBA" id="ARBA00034000"/>
    </source>
</evidence>
<dbReference type="InterPro" id="IPR005543">
    <property type="entry name" value="PASTA_dom"/>
</dbReference>
<dbReference type="SMART" id="SM00740">
    <property type="entry name" value="PASTA"/>
    <property type="match status" value="2"/>
</dbReference>
<comment type="pathway">
    <text evidence="2">Cell wall biogenesis; peptidoglycan biosynthesis.</text>
</comment>
<dbReference type="SUPFAM" id="SSF56601">
    <property type="entry name" value="beta-lactamase/transpeptidase-like"/>
    <property type="match status" value="1"/>
</dbReference>
<comment type="subcellular location">
    <subcellularLocation>
        <location evidence="1">Membrane</location>
    </subcellularLocation>
</comment>
<dbReference type="Pfam" id="PF03793">
    <property type="entry name" value="PASTA"/>
    <property type="match status" value="1"/>
</dbReference>
<evidence type="ECO:0000256" key="5">
    <source>
        <dbReference type="ARBA" id="ARBA00023136"/>
    </source>
</evidence>
<evidence type="ECO:0000259" key="8">
    <source>
        <dbReference type="PROSITE" id="PS51178"/>
    </source>
</evidence>
<evidence type="ECO:0000256" key="2">
    <source>
        <dbReference type="ARBA" id="ARBA00004752"/>
    </source>
</evidence>
<reference evidence="9 10" key="1">
    <citation type="submission" date="2017-08" db="EMBL/GenBank/DDBJ databases">
        <title>Salimicrobium alkalisoli sp. nov., isolated from saline alkaline soil.</title>
        <authorList>
            <person name="Zhang G."/>
            <person name="Xiong Q."/>
        </authorList>
    </citation>
    <scope>NUCLEOTIDE SEQUENCE [LARGE SCALE GENOMIC DNA]</scope>
    <source>
        <strain evidence="9 10">WN024</strain>
    </source>
</reference>
<evidence type="ECO:0000256" key="7">
    <source>
        <dbReference type="SAM" id="Phobius"/>
    </source>
</evidence>
<dbReference type="InterPro" id="IPR012338">
    <property type="entry name" value="Beta-lactam/transpept-like"/>
</dbReference>
<accession>A0ABX4HQH3</accession>
<dbReference type="EC" id="3.4.16.4" evidence="4"/>
<proteinExistence type="inferred from homology"/>
<dbReference type="Proteomes" id="UP000217561">
    <property type="component" value="Unassembled WGS sequence"/>
</dbReference>
<feature type="transmembrane region" description="Helical" evidence="7">
    <location>
        <begin position="12"/>
        <end position="30"/>
    </location>
</feature>
<keyword evidence="7" id="KW-1133">Transmembrane helix</keyword>
<keyword evidence="7" id="KW-0812">Transmembrane</keyword>
<dbReference type="Pfam" id="PF03717">
    <property type="entry name" value="PBP_dimer"/>
    <property type="match status" value="1"/>
</dbReference>
<dbReference type="CDD" id="cd06575">
    <property type="entry name" value="PASTA_Pbp2x-like_2"/>
    <property type="match status" value="1"/>
</dbReference>
<comment type="caution">
    <text evidence="9">The sequence shown here is derived from an EMBL/GenBank/DDBJ whole genome shotgun (WGS) entry which is preliminary data.</text>
</comment>
<dbReference type="Gene3D" id="3.30.70.2110">
    <property type="match status" value="1"/>
</dbReference>
<feature type="domain" description="PASTA" evidence="8">
    <location>
        <begin position="652"/>
        <end position="709"/>
    </location>
</feature>
<comment type="catalytic activity">
    <reaction evidence="6">
        <text>Preferential cleavage: (Ac)2-L-Lys-D-Ala-|-D-Ala. Also transpeptidation of peptidyl-alanyl moieties that are N-acyl substituents of D-alanine.</text>
        <dbReference type="EC" id="3.4.16.4"/>
    </reaction>
</comment>
<gene>
    <name evidence="9" type="ORF">CKW00_09545</name>
</gene>
<evidence type="ECO:0000256" key="3">
    <source>
        <dbReference type="ARBA" id="ARBA00007171"/>
    </source>
</evidence>
<keyword evidence="10" id="KW-1185">Reference proteome</keyword>
<name>A0ABX4HQH3_9BACI</name>
<protein>
    <recommendedName>
        <fullName evidence="4">serine-type D-Ala-D-Ala carboxypeptidase</fullName>
        <ecNumber evidence="4">3.4.16.4</ecNumber>
    </recommendedName>
</protein>
<dbReference type="SUPFAM" id="SSF56519">
    <property type="entry name" value="Penicillin binding protein dimerisation domain"/>
    <property type="match status" value="1"/>
</dbReference>
<organism evidence="9 10">
    <name type="scientific">Salimicrobium humidisoli</name>
    <dbReference type="NCBI Taxonomy" id="2029857"/>
    <lineage>
        <taxon>Bacteria</taxon>
        <taxon>Bacillati</taxon>
        <taxon>Bacillota</taxon>
        <taxon>Bacilli</taxon>
        <taxon>Bacillales</taxon>
        <taxon>Bacillaceae</taxon>
        <taxon>Salimicrobium</taxon>
    </lineage>
</organism>
<evidence type="ECO:0000256" key="1">
    <source>
        <dbReference type="ARBA" id="ARBA00004370"/>
    </source>
</evidence>
<dbReference type="InterPro" id="IPR001460">
    <property type="entry name" value="PCN-bd_Tpept"/>
</dbReference>
<evidence type="ECO:0000313" key="9">
    <source>
        <dbReference type="EMBL" id="PBB05308.1"/>
    </source>
</evidence>
<dbReference type="PROSITE" id="PS51178">
    <property type="entry name" value="PASTA"/>
    <property type="match status" value="1"/>
</dbReference>
<dbReference type="SUPFAM" id="SSF54184">
    <property type="entry name" value="Penicillin-binding protein 2x (pbp-2x), c-terminal domain"/>
    <property type="match status" value="2"/>
</dbReference>
<dbReference type="EMBL" id="NSGH01000014">
    <property type="protein sequence ID" value="PBB05308.1"/>
    <property type="molecule type" value="Genomic_DNA"/>
</dbReference>
<dbReference type="Pfam" id="PF00905">
    <property type="entry name" value="Transpeptidase"/>
    <property type="match status" value="1"/>
</dbReference>
<comment type="similarity">
    <text evidence="3">Belongs to the transpeptidase family.</text>
</comment>
<dbReference type="InterPro" id="IPR036138">
    <property type="entry name" value="PBP_dimer_sf"/>
</dbReference>
<dbReference type="InterPro" id="IPR050515">
    <property type="entry name" value="Beta-lactam/transpept"/>
</dbReference>
<dbReference type="PANTHER" id="PTHR30627:SF26">
    <property type="entry name" value="PENICILLIN-BINDING PROTEIN 2B"/>
    <property type="match status" value="1"/>
</dbReference>